<protein>
    <submittedName>
        <fullName evidence="2">Uncharacterized protein</fullName>
    </submittedName>
</protein>
<feature type="region of interest" description="Disordered" evidence="1">
    <location>
        <begin position="44"/>
        <end position="68"/>
    </location>
</feature>
<organism evidence="2 3">
    <name type="scientific">Actinomadura syzygii</name>
    <dbReference type="NCBI Taxonomy" id="1427538"/>
    <lineage>
        <taxon>Bacteria</taxon>
        <taxon>Bacillati</taxon>
        <taxon>Actinomycetota</taxon>
        <taxon>Actinomycetes</taxon>
        <taxon>Streptosporangiales</taxon>
        <taxon>Thermomonosporaceae</taxon>
        <taxon>Actinomadura</taxon>
    </lineage>
</organism>
<dbReference type="RefSeq" id="WP_148354947.1">
    <property type="nucleotide sequence ID" value="NZ_JBHSBF010000002.1"/>
</dbReference>
<dbReference type="EMBL" id="VSFF01000016">
    <property type="protein sequence ID" value="TYC08623.1"/>
    <property type="molecule type" value="Genomic_DNA"/>
</dbReference>
<reference evidence="2 3" key="1">
    <citation type="submission" date="2019-08" db="EMBL/GenBank/DDBJ databases">
        <title>Actinomadura sp. nov. CYP1-5 isolated from mountain soil.</title>
        <authorList>
            <person name="Songsumanus A."/>
            <person name="Kuncharoen N."/>
            <person name="Kudo T."/>
            <person name="Yuki M."/>
            <person name="Igarashi Y."/>
            <person name="Tanasupawat S."/>
        </authorList>
    </citation>
    <scope>NUCLEOTIDE SEQUENCE [LARGE SCALE GENOMIC DNA]</scope>
    <source>
        <strain evidence="2 3">GKU157</strain>
    </source>
</reference>
<comment type="caution">
    <text evidence="2">The sequence shown here is derived from an EMBL/GenBank/DDBJ whole genome shotgun (WGS) entry which is preliminary data.</text>
</comment>
<keyword evidence="3" id="KW-1185">Reference proteome</keyword>
<evidence type="ECO:0000313" key="3">
    <source>
        <dbReference type="Proteomes" id="UP000322634"/>
    </source>
</evidence>
<dbReference type="AlphaFoldDB" id="A0A5D0TSD2"/>
<sequence>MEDDAVPAETEVLGAAAWEPNGSVMDSMSAAAKFGLIDEETGKGFACRPKPCDEATSTENSSIGDERR</sequence>
<evidence type="ECO:0000256" key="1">
    <source>
        <dbReference type="SAM" id="MobiDB-lite"/>
    </source>
</evidence>
<gene>
    <name evidence="2" type="ORF">FXF65_37665</name>
</gene>
<evidence type="ECO:0000313" key="2">
    <source>
        <dbReference type="EMBL" id="TYC08623.1"/>
    </source>
</evidence>
<accession>A0A5D0TSD2</accession>
<name>A0A5D0TSD2_9ACTN</name>
<dbReference type="Proteomes" id="UP000322634">
    <property type="component" value="Unassembled WGS sequence"/>
</dbReference>
<feature type="compositionally biased region" description="Polar residues" evidence="1">
    <location>
        <begin position="55"/>
        <end position="68"/>
    </location>
</feature>
<proteinExistence type="predicted"/>